<dbReference type="EMBL" id="JRMB01000002">
    <property type="protein sequence ID" value="KGF63770.1"/>
    <property type="molecule type" value="Genomic_DNA"/>
</dbReference>
<evidence type="ECO:0000259" key="1">
    <source>
        <dbReference type="Pfam" id="PF20178"/>
    </source>
</evidence>
<dbReference type="InterPro" id="IPR046673">
    <property type="entry name" value="ToxA_N"/>
</dbReference>
<dbReference type="RefSeq" id="WP_037015580.1">
    <property type="nucleotide sequence ID" value="NZ_JRMB01000002.1"/>
</dbReference>
<organism evidence="2 3">
    <name type="scientific">Pseudomonas lutea</name>
    <dbReference type="NCBI Taxonomy" id="243924"/>
    <lineage>
        <taxon>Bacteria</taxon>
        <taxon>Pseudomonadati</taxon>
        <taxon>Pseudomonadota</taxon>
        <taxon>Gammaproteobacteria</taxon>
        <taxon>Pseudomonadales</taxon>
        <taxon>Pseudomonadaceae</taxon>
        <taxon>Pseudomonas</taxon>
    </lineage>
</organism>
<accession>A0A9X0EDG7</accession>
<dbReference type="Proteomes" id="UP000029719">
    <property type="component" value="Unassembled WGS sequence"/>
</dbReference>
<reference evidence="2 3" key="1">
    <citation type="submission" date="2014-09" db="EMBL/GenBank/DDBJ databases">
        <title>Genome sequence of Pseudomonas lutea strain DSM 17257T.</title>
        <authorList>
            <person name="Kwak Y."/>
            <person name="Shin J.-H."/>
        </authorList>
    </citation>
    <scope>NUCLEOTIDE SEQUENCE [LARGE SCALE GENOMIC DNA]</scope>
    <source>
        <strain evidence="2 3">DSM 17257</strain>
    </source>
</reference>
<dbReference type="AlphaFoldDB" id="A0A9X0EDG7"/>
<comment type="caution">
    <text evidence="2">The sequence shown here is derived from an EMBL/GenBank/DDBJ whole genome shotgun (WGS) entry which is preliminary data.</text>
</comment>
<evidence type="ECO:0000313" key="2">
    <source>
        <dbReference type="EMBL" id="KGF63770.1"/>
    </source>
</evidence>
<proteinExistence type="predicted"/>
<dbReference type="OrthoDB" id="6723715at2"/>
<dbReference type="Pfam" id="PF20178">
    <property type="entry name" value="ToxA_N"/>
    <property type="match status" value="1"/>
</dbReference>
<feature type="domain" description="Dermonecrotic toxin N-terminal" evidence="1">
    <location>
        <begin position="432"/>
        <end position="666"/>
    </location>
</feature>
<protein>
    <recommendedName>
        <fullName evidence="1">Dermonecrotic toxin N-terminal domain-containing protein</fullName>
    </recommendedName>
</protein>
<sequence>MNSIAITAPPMSAADSFTLAPFTLPDVTQLVEQTLADCLHRSHPGVVFEYASTFLVCHKRSAKPGAPPIIRSYPVLASVTECFTGRFQWEDIEIAGLYGSDMPPAGTPPIGELDRNALVALYAFIKEQLPKQYKKMLVECWTQIQPSGKTRRDDFIAERVQMLKLEAQMRVELGQFSTQLCRMLNDTLDYSMDTTAAPTQKHEVFNLSLGNAAGPVYPVTGAFVIIEQRSDQTPASDDESLGEAILYTPADSLERFNSLKELTETLNRRLADAGQRHRLLSHLKRPDVAGLAFPEVDEAPAVHWRLLNMTRSFMSLLLTSQIIKQYADFDHAMATAQSLRMDQDSFSRLLSDLQDSDQLFDNHRIARQLDCDAVCEQMPDEWQKMTERQRAEWARYATSYGQAIRSIRGLTQEHFETPLSATVPVIAAYIDATVSSALKEQAVELAPQQIQVQATYHRSVLSNFYPLVPLKTATYSQSHPLIQWARDNLLRTNIEHASEVVVLDERHRLIAGLSGDWVKALLVRIGSPEHLDRYLADHFDHGEYAVQLKHQHRQLLLSRMRMAYIESQQTGFPENRVGWIKAVMDSLDARNRDALDSATLEVRQLHISGMKIPDVMLIAPVGMFERGPLVLCTPSAPDNVVFRTFDSMFHLLRAFLESETHKSYVATLLPSGSSGLGRVMLEYNEWLKHWSLPEFMTSLRGPPPVPAHIFKPVAFMAQSRDLIDELFENKICQLKDDVKSRLLQPSDAGESIQTLDLVVSVSLILLPDPVMIPLALGLGLAKAWSAFHKVDDNDWDGAAQELINAAGYLLAAGVGHAGAAAVKAPQLTLTRRPHLVRRTGRNGQTQIGYLLSPAGTPYFVESGMLIRMDPDRFIEISVGSDQAYVARRFNLFGHSRLYRRYARDAGLLIHEDEYVVRSSTGIWSKASQPIVRLSRQTDRQARQELALLLKGWPTAAQGASFAEASLDEPRFLALAQGAKAELYPEMLDYIEGGSASINRLLRSGARTPETQQFLEQFYRLRRWKGDAFRAARVTDEGLLRLRSELGAVFADAGVQSASISRANAARWSLDGFVTEQAPPGSHPVFFIFAPTVPKQNMFSNFLPDHVAIPPGTRLQLSAFREVGGQAFAYFTAPDRIPYETFDLFNGERELFVR</sequence>
<gene>
    <name evidence="2" type="ORF">LT42_17950</name>
</gene>
<evidence type="ECO:0000313" key="3">
    <source>
        <dbReference type="Proteomes" id="UP000029719"/>
    </source>
</evidence>
<name>A0A9X0EDG7_9PSED</name>